<dbReference type="Pfam" id="PF24997">
    <property type="entry name" value="PSF1_C"/>
    <property type="match status" value="1"/>
</dbReference>
<dbReference type="Gene3D" id="1.20.58.1030">
    <property type="match status" value="1"/>
</dbReference>
<evidence type="ECO:0000259" key="5">
    <source>
        <dbReference type="Pfam" id="PF05916"/>
    </source>
</evidence>
<keyword evidence="4" id="KW-0539">Nucleus</keyword>
<evidence type="ECO:0000256" key="2">
    <source>
        <dbReference type="ARBA" id="ARBA00006677"/>
    </source>
</evidence>
<dbReference type="CDD" id="cd11710">
    <property type="entry name" value="GINS_A_psf1"/>
    <property type="match status" value="1"/>
</dbReference>
<protein>
    <submittedName>
        <fullName evidence="7">Dna replication complex gins protein psf1</fullName>
    </submittedName>
</protein>
<dbReference type="AlphaFoldDB" id="W7TSN7"/>
<dbReference type="InterPro" id="IPR036224">
    <property type="entry name" value="GINS_bundle-like_dom_sf"/>
</dbReference>
<reference evidence="7 8" key="1">
    <citation type="journal article" date="2014" name="Mol. Plant">
        <title>Chromosome Scale Genome Assembly and Transcriptome Profiling of Nannochloropsis gaditana in Nitrogen Depletion.</title>
        <authorList>
            <person name="Corteggiani Carpinelli E."/>
            <person name="Telatin A."/>
            <person name="Vitulo N."/>
            <person name="Forcato C."/>
            <person name="D'Angelo M."/>
            <person name="Schiavon R."/>
            <person name="Vezzi A."/>
            <person name="Giacometti G.M."/>
            <person name="Morosinotto T."/>
            <person name="Valle G."/>
        </authorList>
    </citation>
    <scope>NUCLEOTIDE SEQUENCE [LARGE SCALE GENOMIC DNA]</scope>
    <source>
        <strain evidence="7 8">B-31</strain>
    </source>
</reference>
<keyword evidence="3" id="KW-0235">DNA replication</keyword>
<feature type="domain" description="DNA replication complex GINS protein PSF1 C-terminal" evidence="6">
    <location>
        <begin position="141"/>
        <end position="190"/>
    </location>
</feature>
<dbReference type="OrthoDB" id="10252587at2759"/>
<dbReference type="Proteomes" id="UP000019335">
    <property type="component" value="Chromosome 3"/>
</dbReference>
<dbReference type="GO" id="GO:1902983">
    <property type="term" value="P:DNA strand elongation involved in mitotic DNA replication"/>
    <property type="evidence" value="ECO:0007669"/>
    <property type="project" value="TreeGrafter"/>
</dbReference>
<name>W7TSN7_9STRA</name>
<comment type="subcellular location">
    <subcellularLocation>
        <location evidence="1">Nucleus</location>
    </subcellularLocation>
</comment>
<dbReference type="EMBL" id="AZIL01000177">
    <property type="protein sequence ID" value="EWM29187.1"/>
    <property type="molecule type" value="Genomic_DNA"/>
</dbReference>
<sequence>MDFGLKGRELLQDLKRSDWLPLYNEDAVSRCLQECQGHMAQIRPALAQEMTEVPPEYLVALTVHLQHILRNKRCLLAYMQYRLDKVRDLRWETGGAIIPTRLQRKLSAKESEFFASYDKILSDYMGNYPLLDLTGSTLPPKEICIEVRVLADCGEIMTDQGPVNLERGTNHFLRRADVEGLIRQGFLLHIAPSARQGSS</sequence>
<organism evidence="7 8">
    <name type="scientific">Nannochloropsis gaditana</name>
    <dbReference type="NCBI Taxonomy" id="72520"/>
    <lineage>
        <taxon>Eukaryota</taxon>
        <taxon>Sar</taxon>
        <taxon>Stramenopiles</taxon>
        <taxon>Ochrophyta</taxon>
        <taxon>Eustigmatophyceae</taxon>
        <taxon>Eustigmatales</taxon>
        <taxon>Monodopsidaceae</taxon>
        <taxon>Nannochloropsis</taxon>
    </lineage>
</organism>
<feature type="domain" description="GINS subunit" evidence="5">
    <location>
        <begin position="52"/>
        <end position="127"/>
    </location>
</feature>
<evidence type="ECO:0000256" key="3">
    <source>
        <dbReference type="ARBA" id="ARBA00022705"/>
    </source>
</evidence>
<dbReference type="InterPro" id="IPR021151">
    <property type="entry name" value="GINS_A"/>
</dbReference>
<dbReference type="InterPro" id="IPR056783">
    <property type="entry name" value="PSF1_C"/>
</dbReference>
<evidence type="ECO:0000313" key="7">
    <source>
        <dbReference type="EMBL" id="EWM29187.1"/>
    </source>
</evidence>
<gene>
    <name evidence="7" type="ORF">Naga_100007g41</name>
</gene>
<dbReference type="CDD" id="cd21696">
    <property type="entry name" value="GINS_B_Psf1"/>
    <property type="match status" value="1"/>
</dbReference>
<evidence type="ECO:0000256" key="4">
    <source>
        <dbReference type="ARBA" id="ARBA00023242"/>
    </source>
</evidence>
<evidence type="ECO:0000256" key="1">
    <source>
        <dbReference type="ARBA" id="ARBA00004123"/>
    </source>
</evidence>
<dbReference type="GO" id="GO:0000811">
    <property type="term" value="C:GINS complex"/>
    <property type="evidence" value="ECO:0007669"/>
    <property type="project" value="InterPro"/>
</dbReference>
<comment type="caution">
    <text evidence="7">The sequence shown here is derived from an EMBL/GenBank/DDBJ whole genome shotgun (WGS) entry which is preliminary data.</text>
</comment>
<dbReference type="Pfam" id="PF05916">
    <property type="entry name" value="Sld5"/>
    <property type="match status" value="1"/>
</dbReference>
<dbReference type="InterPro" id="IPR005339">
    <property type="entry name" value="GINS_Psf1"/>
</dbReference>
<evidence type="ECO:0000259" key="6">
    <source>
        <dbReference type="Pfam" id="PF24997"/>
    </source>
</evidence>
<comment type="similarity">
    <text evidence="2">Belongs to the GINS1/PSF1 family.</text>
</comment>
<proteinExistence type="inferred from homology"/>
<keyword evidence="8" id="KW-1185">Reference proteome</keyword>
<dbReference type="PANTHER" id="PTHR12914:SF2">
    <property type="entry name" value="DNA REPLICATION COMPLEX GINS PROTEIN PSF1"/>
    <property type="match status" value="1"/>
</dbReference>
<dbReference type="SUPFAM" id="SSF158573">
    <property type="entry name" value="GINS helical bundle-like"/>
    <property type="match status" value="1"/>
</dbReference>
<accession>W7TSN7</accession>
<evidence type="ECO:0000313" key="8">
    <source>
        <dbReference type="Proteomes" id="UP000019335"/>
    </source>
</evidence>
<dbReference type="PANTHER" id="PTHR12914">
    <property type="entry name" value="PARTNER OF SLD5"/>
    <property type="match status" value="1"/>
</dbReference>